<evidence type="ECO:0008006" key="3">
    <source>
        <dbReference type="Google" id="ProtNLM"/>
    </source>
</evidence>
<gene>
    <name evidence="1" type="ORF">SAMN02745226_00959</name>
</gene>
<dbReference type="EMBL" id="FRDJ01000004">
    <property type="protein sequence ID" value="SHN58678.1"/>
    <property type="molecule type" value="Genomic_DNA"/>
</dbReference>
<accession>A0A1M7SJT1</accession>
<dbReference type="OrthoDB" id="48719at2"/>
<name>A0A1M7SJT1_FERGO</name>
<keyword evidence="2" id="KW-1185">Reference proteome</keyword>
<dbReference type="AlphaFoldDB" id="A0A1M7SJT1"/>
<reference evidence="2" key="1">
    <citation type="submission" date="2016-12" db="EMBL/GenBank/DDBJ databases">
        <authorList>
            <person name="Varghese N."/>
            <person name="Submissions S."/>
        </authorList>
    </citation>
    <scope>NUCLEOTIDE SEQUENCE [LARGE SCALE GENOMIC DNA]</scope>
    <source>
        <strain evidence="2">DSM 13020</strain>
    </source>
</reference>
<dbReference type="Proteomes" id="UP000184207">
    <property type="component" value="Unassembled WGS sequence"/>
</dbReference>
<evidence type="ECO:0000313" key="2">
    <source>
        <dbReference type="Proteomes" id="UP000184207"/>
    </source>
</evidence>
<organism evidence="1 2">
    <name type="scientific">Fervidobacterium gondwanense DSM 13020</name>
    <dbReference type="NCBI Taxonomy" id="1121883"/>
    <lineage>
        <taxon>Bacteria</taxon>
        <taxon>Thermotogati</taxon>
        <taxon>Thermotogota</taxon>
        <taxon>Thermotogae</taxon>
        <taxon>Thermotogales</taxon>
        <taxon>Fervidobacteriaceae</taxon>
        <taxon>Fervidobacterium</taxon>
    </lineage>
</organism>
<proteinExistence type="predicted"/>
<evidence type="ECO:0000313" key="1">
    <source>
        <dbReference type="EMBL" id="SHN58678.1"/>
    </source>
</evidence>
<dbReference type="STRING" id="1121883.SAMN02745226_00959"/>
<dbReference type="Pfam" id="PF12646">
    <property type="entry name" value="DUF3783"/>
    <property type="match status" value="1"/>
</dbReference>
<dbReference type="InterPro" id="IPR016621">
    <property type="entry name" value="UCP014543"/>
</dbReference>
<sequence>MSEKSEKIIIMHGFEKPEILQLMRVVKENFQGEELIFASTTPTSLTWKVQDLIEELKSEHEEFKKIKAAKLQNNHSNNQNESEK</sequence>
<protein>
    <recommendedName>
        <fullName evidence="3">DUF3783 domain-containing protein</fullName>
    </recommendedName>
</protein>
<dbReference type="RefSeq" id="WP_072758937.1">
    <property type="nucleotide sequence ID" value="NZ_FRDJ01000004.1"/>
</dbReference>